<sequence>MAHKRVKVRKRRDANFLTKIAWEMVPISICELPVKEGSESIFTNPNLDL</sequence>
<dbReference type="EMBL" id="JAAIUW010000002">
    <property type="protein sequence ID" value="KAF7842626.1"/>
    <property type="molecule type" value="Genomic_DNA"/>
</dbReference>
<dbReference type="AlphaFoldDB" id="A0A835CIL6"/>
<organism evidence="1 2">
    <name type="scientific">Senna tora</name>
    <dbReference type="NCBI Taxonomy" id="362788"/>
    <lineage>
        <taxon>Eukaryota</taxon>
        <taxon>Viridiplantae</taxon>
        <taxon>Streptophyta</taxon>
        <taxon>Embryophyta</taxon>
        <taxon>Tracheophyta</taxon>
        <taxon>Spermatophyta</taxon>
        <taxon>Magnoliopsida</taxon>
        <taxon>eudicotyledons</taxon>
        <taxon>Gunneridae</taxon>
        <taxon>Pentapetalae</taxon>
        <taxon>rosids</taxon>
        <taxon>fabids</taxon>
        <taxon>Fabales</taxon>
        <taxon>Fabaceae</taxon>
        <taxon>Caesalpinioideae</taxon>
        <taxon>Cassia clade</taxon>
        <taxon>Senna</taxon>
    </lineage>
</organism>
<gene>
    <name evidence="1" type="ORF">G2W53_004924</name>
</gene>
<protein>
    <submittedName>
        <fullName evidence="1">Uncharacterized protein</fullName>
    </submittedName>
</protein>
<dbReference type="Proteomes" id="UP000634136">
    <property type="component" value="Unassembled WGS sequence"/>
</dbReference>
<comment type="caution">
    <text evidence="1">The sequence shown here is derived from an EMBL/GenBank/DDBJ whole genome shotgun (WGS) entry which is preliminary data.</text>
</comment>
<proteinExistence type="predicted"/>
<accession>A0A835CIL6</accession>
<keyword evidence="2" id="KW-1185">Reference proteome</keyword>
<name>A0A835CIL6_9FABA</name>
<evidence type="ECO:0000313" key="1">
    <source>
        <dbReference type="EMBL" id="KAF7842626.1"/>
    </source>
</evidence>
<reference evidence="1" key="1">
    <citation type="submission" date="2020-09" db="EMBL/GenBank/DDBJ databases">
        <title>Genome-Enabled Discovery of Anthraquinone Biosynthesis in Senna tora.</title>
        <authorList>
            <person name="Kang S.-H."/>
            <person name="Pandey R.P."/>
            <person name="Lee C.-M."/>
            <person name="Sim J.-S."/>
            <person name="Jeong J.-T."/>
            <person name="Choi B.-S."/>
            <person name="Jung M."/>
            <person name="Ginzburg D."/>
            <person name="Zhao K."/>
            <person name="Won S.Y."/>
            <person name="Oh T.-J."/>
            <person name="Yu Y."/>
            <person name="Kim N.-H."/>
            <person name="Lee O.R."/>
            <person name="Lee T.-H."/>
            <person name="Bashyal P."/>
            <person name="Kim T.-S."/>
            <person name="Lee W.-H."/>
            <person name="Kawkins C."/>
            <person name="Kim C.-K."/>
            <person name="Kim J.S."/>
            <person name="Ahn B.O."/>
            <person name="Rhee S.Y."/>
            <person name="Sohng J.K."/>
        </authorList>
    </citation>
    <scope>NUCLEOTIDE SEQUENCE</scope>
    <source>
        <tissue evidence="1">Leaf</tissue>
    </source>
</reference>
<evidence type="ECO:0000313" key="2">
    <source>
        <dbReference type="Proteomes" id="UP000634136"/>
    </source>
</evidence>